<keyword evidence="2" id="KW-1185">Reference proteome</keyword>
<dbReference type="InParanoid" id="A0A7N2MZE8"/>
<protein>
    <submittedName>
        <fullName evidence="1">Uncharacterized protein</fullName>
    </submittedName>
</protein>
<dbReference type="EnsemblPlants" id="QL11p050087:mrna">
    <property type="protein sequence ID" value="QL11p050087:mrna"/>
    <property type="gene ID" value="QL11p050087"/>
</dbReference>
<accession>A0A7N2MZE8</accession>
<reference evidence="1" key="2">
    <citation type="submission" date="2021-01" db="UniProtKB">
        <authorList>
            <consortium name="EnsemblPlants"/>
        </authorList>
    </citation>
    <scope>IDENTIFICATION</scope>
</reference>
<evidence type="ECO:0000313" key="1">
    <source>
        <dbReference type="EnsemblPlants" id="QL11p050087:mrna"/>
    </source>
</evidence>
<reference evidence="1 2" key="1">
    <citation type="journal article" date="2016" name="G3 (Bethesda)">
        <title>First Draft Assembly and Annotation of the Genome of a California Endemic Oak Quercus lobata Nee (Fagaceae).</title>
        <authorList>
            <person name="Sork V.L."/>
            <person name="Fitz-Gibbon S.T."/>
            <person name="Puiu D."/>
            <person name="Crepeau M."/>
            <person name="Gugger P.F."/>
            <person name="Sherman R."/>
            <person name="Stevens K."/>
            <person name="Langley C.H."/>
            <person name="Pellegrini M."/>
            <person name="Salzberg S.L."/>
        </authorList>
    </citation>
    <scope>NUCLEOTIDE SEQUENCE [LARGE SCALE GENOMIC DNA]</scope>
    <source>
        <strain evidence="1 2">cv. SW786</strain>
    </source>
</reference>
<dbReference type="EMBL" id="LRBV02000011">
    <property type="status" value="NOT_ANNOTATED_CDS"/>
    <property type="molecule type" value="Genomic_DNA"/>
</dbReference>
<organism evidence="1 2">
    <name type="scientific">Quercus lobata</name>
    <name type="common">Valley oak</name>
    <dbReference type="NCBI Taxonomy" id="97700"/>
    <lineage>
        <taxon>Eukaryota</taxon>
        <taxon>Viridiplantae</taxon>
        <taxon>Streptophyta</taxon>
        <taxon>Embryophyta</taxon>
        <taxon>Tracheophyta</taxon>
        <taxon>Spermatophyta</taxon>
        <taxon>Magnoliopsida</taxon>
        <taxon>eudicotyledons</taxon>
        <taxon>Gunneridae</taxon>
        <taxon>Pentapetalae</taxon>
        <taxon>rosids</taxon>
        <taxon>fabids</taxon>
        <taxon>Fagales</taxon>
        <taxon>Fagaceae</taxon>
        <taxon>Quercus</taxon>
    </lineage>
</organism>
<name>A0A7N2MZE8_QUELO</name>
<sequence length="163" mass="19352">MEEIRVQLEKPKLESLPLHSELEPIITERFPGVYSCMVDAIIRAFAVDANAEIPFRCSIYELLFLKGPFGDNYAYKSIYFQDVSETELKRPITKERSFPWENLGSNAPSPLVLNRERVKAEKERKKEKRRSRSRRWRRRSISWLIIGLQQEYKKHDYGTRNKC</sequence>
<dbReference type="Gramene" id="QL11p050087:mrna">
    <property type="protein sequence ID" value="QL11p050087:mrna"/>
    <property type="gene ID" value="QL11p050087"/>
</dbReference>
<evidence type="ECO:0000313" key="2">
    <source>
        <dbReference type="Proteomes" id="UP000594261"/>
    </source>
</evidence>
<dbReference type="AlphaFoldDB" id="A0A7N2MZE8"/>
<dbReference type="Proteomes" id="UP000594261">
    <property type="component" value="Chromosome 11"/>
</dbReference>
<proteinExistence type="predicted"/>